<name>A0A7Y6B8S9_9SPHN</name>
<dbReference type="EMBL" id="JABMCH010000071">
    <property type="protein sequence ID" value="NUU48838.1"/>
    <property type="molecule type" value="Genomic_DNA"/>
</dbReference>
<evidence type="ECO:0000313" key="1">
    <source>
        <dbReference type="EMBL" id="NUU48838.1"/>
    </source>
</evidence>
<accession>A0A7Y6B8S9</accession>
<protein>
    <submittedName>
        <fullName evidence="1">Uncharacterized protein</fullName>
    </submittedName>
</protein>
<gene>
    <name evidence="1" type="ORF">HP438_17860</name>
</gene>
<dbReference type="Proteomes" id="UP000536441">
    <property type="component" value="Unassembled WGS sequence"/>
</dbReference>
<comment type="caution">
    <text evidence="1">The sequence shown here is derived from an EMBL/GenBank/DDBJ whole genome shotgun (WGS) entry which is preliminary data.</text>
</comment>
<keyword evidence="2" id="KW-1185">Reference proteome</keyword>
<reference evidence="1 2" key="1">
    <citation type="submission" date="2020-05" db="EMBL/GenBank/DDBJ databases">
        <title>Genome Sequencing of Type Strains.</title>
        <authorList>
            <person name="Lemaire J.F."/>
            <person name="Inderbitzin P."/>
            <person name="Gregorio O.A."/>
            <person name="Collins S.B."/>
            <person name="Wespe N."/>
            <person name="Knight-Connoni V."/>
        </authorList>
    </citation>
    <scope>NUCLEOTIDE SEQUENCE [LARGE SCALE GENOMIC DNA]</scope>
    <source>
        <strain evidence="1 2">DSM 100049</strain>
    </source>
</reference>
<organism evidence="1 2">
    <name type="scientific">Sphingomonas zeae</name>
    <dbReference type="NCBI Taxonomy" id="1646122"/>
    <lineage>
        <taxon>Bacteria</taxon>
        <taxon>Pseudomonadati</taxon>
        <taxon>Pseudomonadota</taxon>
        <taxon>Alphaproteobacteria</taxon>
        <taxon>Sphingomonadales</taxon>
        <taxon>Sphingomonadaceae</taxon>
        <taxon>Sphingomonas</taxon>
    </lineage>
</organism>
<proteinExistence type="predicted"/>
<sequence length="239" mass="24918">MTATPLTAQEKTGNKPGFTLAPGTVTIVLMRPEIAVGAQSTGGAYEPNADWTDQARENLGKALAEAQGQLGNRVVTYVEPVGQGAAVAHEYRALFTALADSVQTYQFFPGNRLPTKKRDDSFLWSIGSEVASLPGVQGADYALFVTTEDHYGSTGRKLLQVFAAAAVGVGVSAGVHKGYAGLIDLKTGDLVWLNADLAMGGDVRTPEGAAKRVAQLLEGFPGKPVEAPVTSAATKTAAR</sequence>
<evidence type="ECO:0000313" key="2">
    <source>
        <dbReference type="Proteomes" id="UP000536441"/>
    </source>
</evidence>
<dbReference type="AlphaFoldDB" id="A0A7Y6B8S9"/>